<dbReference type="SUPFAM" id="SSF143990">
    <property type="entry name" value="YbiA-like"/>
    <property type="match status" value="2"/>
</dbReference>
<accession>A0A7S4GHH9</accession>
<feature type="compositionally biased region" description="Low complexity" evidence="2">
    <location>
        <begin position="682"/>
        <end position="719"/>
    </location>
</feature>
<evidence type="ECO:0000259" key="3">
    <source>
        <dbReference type="Pfam" id="PF08719"/>
    </source>
</evidence>
<feature type="domain" description="NADAR" evidence="3">
    <location>
        <begin position="544"/>
        <end position="677"/>
    </location>
</feature>
<dbReference type="InterPro" id="IPR037238">
    <property type="entry name" value="YbiA-like_sf"/>
</dbReference>
<reference evidence="4" key="1">
    <citation type="submission" date="2021-01" db="EMBL/GenBank/DDBJ databases">
        <authorList>
            <person name="Corre E."/>
            <person name="Pelletier E."/>
            <person name="Niang G."/>
            <person name="Scheremetjew M."/>
            <person name="Finn R."/>
            <person name="Kale V."/>
            <person name="Holt S."/>
            <person name="Cochrane G."/>
            <person name="Meng A."/>
            <person name="Brown T."/>
            <person name="Cohen L."/>
        </authorList>
    </citation>
    <scope>NUCLEOTIDE SEQUENCE</scope>
    <source>
        <strain evidence="4">CCMP1594</strain>
    </source>
</reference>
<feature type="binding site" evidence="1">
    <location>
        <position position="296"/>
    </location>
    <ligand>
        <name>Mg(2+)</name>
        <dbReference type="ChEBI" id="CHEBI:18420"/>
        <label>1</label>
    </ligand>
</feature>
<evidence type="ECO:0000313" key="4">
    <source>
        <dbReference type="EMBL" id="CAE0837171.1"/>
    </source>
</evidence>
<feature type="region of interest" description="Disordered" evidence="2">
    <location>
        <begin position="682"/>
        <end position="734"/>
    </location>
</feature>
<dbReference type="Gene3D" id="1.10.4080.10">
    <property type="entry name" value="ADP-ribosylation/Crystallin J1"/>
    <property type="match status" value="1"/>
</dbReference>
<name>A0A7S4GHH9_9EUGL</name>
<gene>
    <name evidence="4" type="ORF">EGYM00163_LOCUS48541</name>
</gene>
<dbReference type="InterPro" id="IPR036705">
    <property type="entry name" value="Ribosyl_crysJ1_sf"/>
</dbReference>
<feature type="binding site" evidence="1">
    <location>
        <position position="297"/>
    </location>
    <ligand>
        <name>Mg(2+)</name>
        <dbReference type="ChEBI" id="CHEBI:18420"/>
        <label>1</label>
    </ligand>
</feature>
<evidence type="ECO:0000256" key="1">
    <source>
        <dbReference type="PIRSR" id="PIRSR605502-1"/>
    </source>
</evidence>
<dbReference type="NCBIfam" id="TIGR02464">
    <property type="entry name" value="ribofla_fusion"/>
    <property type="match status" value="1"/>
</dbReference>
<dbReference type="Pfam" id="PF03747">
    <property type="entry name" value="ADP_ribosyl_GH"/>
    <property type="match status" value="1"/>
</dbReference>
<dbReference type="GO" id="GO:0046872">
    <property type="term" value="F:metal ion binding"/>
    <property type="evidence" value="ECO:0007669"/>
    <property type="project" value="UniProtKB-KW"/>
</dbReference>
<dbReference type="Pfam" id="PF08719">
    <property type="entry name" value="NADAR"/>
    <property type="match status" value="1"/>
</dbReference>
<dbReference type="SUPFAM" id="SSF101478">
    <property type="entry name" value="ADP-ribosylglycohydrolase"/>
    <property type="match status" value="1"/>
</dbReference>
<dbReference type="InterPro" id="IPR005502">
    <property type="entry name" value="Ribosyl_crysJ1"/>
</dbReference>
<dbReference type="EMBL" id="HBJA01140782">
    <property type="protein sequence ID" value="CAE0837171.1"/>
    <property type="molecule type" value="Transcribed_RNA"/>
</dbReference>
<dbReference type="AlphaFoldDB" id="A0A7S4GHH9"/>
<evidence type="ECO:0000256" key="2">
    <source>
        <dbReference type="SAM" id="MobiDB-lite"/>
    </source>
</evidence>
<keyword evidence="1" id="KW-0460">Magnesium</keyword>
<sequence length="734" mass="81212">MSAYAAVQLDPGLSLARQYLQKLLQWCYTDPTCKHTNALFQGTGGFTRAYLSLKHSKPLREASSRRPLCDNAFEPTDWYFEWVQQLWSGLGPEPASFGNGAVMCAAMAGVARALWDERTQVTQQLTCTHQAPEAQLAHDWLVEILRRMILNVLPMSRADLCSLFLTTYFECQERHPHAAPEVERGYVQHQFMNYCASLRDGHTSDSIALNALYSKALQNAKTNAPATPPAVTAEVDEFGLLLSNLSCAPPTHMDGVPLRFSQRGLNSVVIAAYCLLHAQSLEHAMHLLILMGGDTDTTGAIAMSLAAAQFGLAATETLYKETVGLGFTDSTSHPEVASTIRNARALANRYAQRALWYTQREFEQLMASPDLLSLHGLESPPWHKRDDALFFCLDTPEGKYRDLCPGVPAPVRIHGLDWPSVEHYALGGPHAQPSPKLQEYVRGCEDLETARLQANVNTIPLDEYCSALAAAFAARADQDERLRERLLGTGLLRLVAESRAPNLAATQFLSRPCNWSHHRWADIAMAVRARLQAQYECWFNAMDASNVLSNYYAVPSPGLVIEAGGWPTAEHYMQASKFPKDPSFQRRLQSQRNVVEVVQMGRNHRSGFRPDWGAVRVQTAWKVIHAKFSQFDTLRPYLLSTAGKRIVVQGDDFWGVGKTGLGENKLGEVLMQVRDVLLQAEAGSQAQSEPSAQSPVQAHAQAHAESQAELQAQSQAESQPGSLQRVHSGNDPLD</sequence>
<protein>
    <recommendedName>
        <fullName evidence="3">NADAR domain-containing protein</fullName>
    </recommendedName>
</protein>
<proteinExistence type="predicted"/>
<comment type="cofactor">
    <cofactor evidence="1">
        <name>Mg(2+)</name>
        <dbReference type="ChEBI" id="CHEBI:18420"/>
    </cofactor>
    <text evidence="1">Binds 2 magnesium ions per subunit.</text>
</comment>
<dbReference type="Gene3D" id="1.10.357.40">
    <property type="entry name" value="YbiA-like"/>
    <property type="match status" value="2"/>
</dbReference>
<keyword evidence="1" id="KW-0479">Metal-binding</keyword>
<organism evidence="4">
    <name type="scientific">Eutreptiella gymnastica</name>
    <dbReference type="NCBI Taxonomy" id="73025"/>
    <lineage>
        <taxon>Eukaryota</taxon>
        <taxon>Discoba</taxon>
        <taxon>Euglenozoa</taxon>
        <taxon>Euglenida</taxon>
        <taxon>Spirocuta</taxon>
        <taxon>Euglenophyceae</taxon>
        <taxon>Eutreptiales</taxon>
        <taxon>Eutreptiaceae</taxon>
        <taxon>Eutreptiella</taxon>
    </lineage>
</organism>
<feature type="binding site" evidence="1">
    <location>
        <position position="294"/>
    </location>
    <ligand>
        <name>Mg(2+)</name>
        <dbReference type="ChEBI" id="CHEBI:18420"/>
        <label>1</label>
    </ligand>
</feature>
<dbReference type="InterPro" id="IPR012816">
    <property type="entry name" value="NADAR"/>
</dbReference>
<dbReference type="CDD" id="cd15457">
    <property type="entry name" value="NADAR"/>
    <property type="match status" value="1"/>
</dbReference>